<evidence type="ECO:0000256" key="2">
    <source>
        <dbReference type="ARBA" id="ARBA00022744"/>
    </source>
</evidence>
<keyword evidence="5" id="KW-1185">Reference proteome</keyword>
<evidence type="ECO:0000256" key="3">
    <source>
        <dbReference type="RuleBase" id="RU369044"/>
    </source>
</evidence>
<evidence type="ECO:0000313" key="4">
    <source>
        <dbReference type="Ensembl" id="ENSPSMP00000009780.1"/>
    </source>
</evidence>
<organism evidence="4 5">
    <name type="scientific">Prolemur simus</name>
    <name type="common">Greater bamboo lemur</name>
    <name type="synonym">Hapalemur simus</name>
    <dbReference type="NCBI Taxonomy" id="1328070"/>
    <lineage>
        <taxon>Eukaryota</taxon>
        <taxon>Metazoa</taxon>
        <taxon>Chordata</taxon>
        <taxon>Craniata</taxon>
        <taxon>Vertebrata</taxon>
        <taxon>Euteleostomi</taxon>
        <taxon>Mammalia</taxon>
        <taxon>Eutheria</taxon>
        <taxon>Euarchontoglires</taxon>
        <taxon>Primates</taxon>
        <taxon>Strepsirrhini</taxon>
        <taxon>Lemuriformes</taxon>
        <taxon>Lemuridae</taxon>
        <taxon>Prolemur</taxon>
    </lineage>
</organism>
<comment type="subunit">
    <text evidence="3">Interacts with hair keratins.</text>
</comment>
<reference evidence="4" key="1">
    <citation type="submission" date="2025-08" db="UniProtKB">
        <authorList>
            <consortium name="Ensembl"/>
        </authorList>
    </citation>
    <scope>IDENTIFICATION</scope>
</reference>
<dbReference type="InterPro" id="IPR007951">
    <property type="entry name" value="KRTAP_PMG"/>
</dbReference>
<proteinExistence type="inferred from homology"/>
<comment type="function">
    <text evidence="1 3">In the hair cortex, hair keratin intermediate filaments are embedded in an interfilamentous matrix, consisting of hair keratin-associated proteins (KRTAP), which are essential for the formation of a rigid and resistant hair shaft through their extensive disulfide bond cross-linking with abundant cysteine residues of hair keratins. The matrix proteins include the high-sulfur and high-glycine-tyrosine keratins.</text>
</comment>
<dbReference type="Pfam" id="PF05287">
    <property type="entry name" value="PMG"/>
    <property type="match status" value="1"/>
</dbReference>
<dbReference type="Ensembl" id="ENSPSMT00000011458.1">
    <property type="protein sequence ID" value="ENSPSMP00000009780.1"/>
    <property type="gene ID" value="ENSPSMG00000007143.1"/>
</dbReference>
<dbReference type="GO" id="GO:0045095">
    <property type="term" value="C:keratin filament"/>
    <property type="evidence" value="ECO:0007669"/>
    <property type="project" value="UniProtKB-UniRule"/>
</dbReference>
<sequence>MSYSCCSGNVSSRSFGGYLHSLGTSCGSSFPSNLVYSTNLCSPSTCQLGSSLYSGCQETCCEPTTSFKTSYVVSSPCQTSCYRPRTSLLCSPYQTTYSGSLGFGSSSCRSLGYGSRSCYSLGCGSSSFRPFGYGGCSFPSLSRASGCYHPSYLASRSCQSSCYRPTCGSHFYQFTC</sequence>
<name>A0A8C8Z4E1_PROSS</name>
<dbReference type="GO" id="GO:0005829">
    <property type="term" value="C:cytosol"/>
    <property type="evidence" value="ECO:0007669"/>
    <property type="project" value="UniProtKB-ARBA"/>
</dbReference>
<keyword evidence="2 3" id="KW-0416">Keratin</keyword>
<dbReference type="Proteomes" id="UP000694414">
    <property type="component" value="Unplaced"/>
</dbReference>
<evidence type="ECO:0000256" key="1">
    <source>
        <dbReference type="ARBA" id="ARBA00003327"/>
    </source>
</evidence>
<reference evidence="4" key="2">
    <citation type="submission" date="2025-09" db="UniProtKB">
        <authorList>
            <consortium name="Ensembl"/>
        </authorList>
    </citation>
    <scope>IDENTIFICATION</scope>
</reference>
<evidence type="ECO:0000313" key="5">
    <source>
        <dbReference type="Proteomes" id="UP000694414"/>
    </source>
</evidence>
<comment type="similarity">
    <text evidence="3">Belongs to the PMG family.</text>
</comment>
<accession>A0A8C8Z4E1</accession>
<protein>
    <recommendedName>
        <fullName evidence="3">Keratin-associated protein</fullName>
    </recommendedName>
</protein>
<dbReference type="AlphaFoldDB" id="A0A8C8Z4E1"/>
<dbReference type="GeneTree" id="ENSGT00940000162756"/>